<keyword evidence="6" id="KW-1185">Reference proteome</keyword>
<sequence length="356" mass="37196">MRIAMVADVAGPSETTSPLPALAGALSASGHDVALHVRQDGRPSQGERGFRLVDMPGGRSATRSKRAVTRFAGALADRWRAEPPDVVHACSPFAGAAAVEAAARVGVPVVYGVGEGPEDADETALSADHVVVPYNDQRRRLLRGGLPREKVSVVPFGLDVDHFTPDGDRTEPRTAAHRIVTLGPLEPGSGFGTSVAALVALRDTELVVVGGPAHGKHATELRAYARSLGVAERLVLAGGVPHDSLPALLRSADLVVCTPWVASFGIAAVEAMACGVAVVANGVGGLADTVVHGVTGLQVAPRRPRELAAALRRMLSGRITREQQGAAGRDRAATRYSWNFIADQTANAYQRVLRNV</sequence>
<dbReference type="Gene3D" id="3.40.50.2000">
    <property type="entry name" value="Glycogen Phosphorylase B"/>
    <property type="match status" value="2"/>
</dbReference>
<evidence type="ECO:0000313" key="5">
    <source>
        <dbReference type="EMBL" id="MFC4857142.1"/>
    </source>
</evidence>
<dbReference type="PANTHER" id="PTHR12526:SF635">
    <property type="entry name" value="GLYCOSYL TRANSFERASE GROUP 1"/>
    <property type="match status" value="1"/>
</dbReference>
<dbReference type="EMBL" id="JBHSIS010000017">
    <property type="protein sequence ID" value="MFC4857142.1"/>
    <property type="molecule type" value="Genomic_DNA"/>
</dbReference>
<proteinExistence type="predicted"/>
<dbReference type="RefSeq" id="WP_378059129.1">
    <property type="nucleotide sequence ID" value="NZ_JBHSIS010000017.1"/>
</dbReference>
<organism evidence="5 6">
    <name type="scientific">Actinophytocola glycyrrhizae</name>
    <dbReference type="NCBI Taxonomy" id="2044873"/>
    <lineage>
        <taxon>Bacteria</taxon>
        <taxon>Bacillati</taxon>
        <taxon>Actinomycetota</taxon>
        <taxon>Actinomycetes</taxon>
        <taxon>Pseudonocardiales</taxon>
        <taxon>Pseudonocardiaceae</taxon>
    </lineage>
</organism>
<comment type="caution">
    <text evidence="5">The sequence shown here is derived from an EMBL/GenBank/DDBJ whole genome shotgun (WGS) entry which is preliminary data.</text>
</comment>
<dbReference type="Pfam" id="PF13439">
    <property type="entry name" value="Glyco_transf_4"/>
    <property type="match status" value="1"/>
</dbReference>
<evidence type="ECO:0000259" key="4">
    <source>
        <dbReference type="Pfam" id="PF13439"/>
    </source>
</evidence>
<dbReference type="InterPro" id="IPR001296">
    <property type="entry name" value="Glyco_trans_1"/>
</dbReference>
<protein>
    <submittedName>
        <fullName evidence="5">Glycosyltransferase</fullName>
    </submittedName>
</protein>
<gene>
    <name evidence="5" type="ORF">ACFPCV_26915</name>
</gene>
<keyword evidence="2" id="KW-0808">Transferase</keyword>
<feature type="domain" description="Glycosyltransferase subfamily 4-like N-terminal" evidence="4">
    <location>
        <begin position="22"/>
        <end position="161"/>
    </location>
</feature>
<evidence type="ECO:0000256" key="1">
    <source>
        <dbReference type="ARBA" id="ARBA00022676"/>
    </source>
</evidence>
<dbReference type="PANTHER" id="PTHR12526">
    <property type="entry name" value="GLYCOSYLTRANSFERASE"/>
    <property type="match status" value="1"/>
</dbReference>
<dbReference type="Pfam" id="PF00534">
    <property type="entry name" value="Glycos_transf_1"/>
    <property type="match status" value="1"/>
</dbReference>
<keyword evidence="1" id="KW-0328">Glycosyltransferase</keyword>
<accession>A0ABV9S7H5</accession>
<evidence type="ECO:0000259" key="3">
    <source>
        <dbReference type="Pfam" id="PF00534"/>
    </source>
</evidence>
<dbReference type="SUPFAM" id="SSF53756">
    <property type="entry name" value="UDP-Glycosyltransferase/glycogen phosphorylase"/>
    <property type="match status" value="1"/>
</dbReference>
<dbReference type="InterPro" id="IPR028098">
    <property type="entry name" value="Glyco_trans_4-like_N"/>
</dbReference>
<dbReference type="Proteomes" id="UP001595859">
    <property type="component" value="Unassembled WGS sequence"/>
</dbReference>
<evidence type="ECO:0000313" key="6">
    <source>
        <dbReference type="Proteomes" id="UP001595859"/>
    </source>
</evidence>
<name>A0ABV9S7H5_9PSEU</name>
<feature type="domain" description="Glycosyl transferase family 1" evidence="3">
    <location>
        <begin position="193"/>
        <end position="330"/>
    </location>
</feature>
<reference evidence="6" key="1">
    <citation type="journal article" date="2019" name="Int. J. Syst. Evol. Microbiol.">
        <title>The Global Catalogue of Microorganisms (GCM) 10K type strain sequencing project: providing services to taxonomists for standard genome sequencing and annotation.</title>
        <authorList>
            <consortium name="The Broad Institute Genomics Platform"/>
            <consortium name="The Broad Institute Genome Sequencing Center for Infectious Disease"/>
            <person name="Wu L."/>
            <person name="Ma J."/>
        </authorList>
    </citation>
    <scope>NUCLEOTIDE SEQUENCE [LARGE SCALE GENOMIC DNA]</scope>
    <source>
        <strain evidence="6">ZS-22-S1</strain>
    </source>
</reference>
<evidence type="ECO:0000256" key="2">
    <source>
        <dbReference type="ARBA" id="ARBA00022679"/>
    </source>
</evidence>